<reference evidence="2" key="1">
    <citation type="journal article" date="2014" name="Genome Announc.">
        <title>Draft Genome Sequences of Three Alkaliphilic Bacillus Strains, Bacillus wakoensis JCM 9140T, Bacillus akibai JCM 9157T, and Bacillus hemicellulosilyticus JCM 9152T.</title>
        <authorList>
            <person name="Yuki M."/>
            <person name="Oshima K."/>
            <person name="Suda W."/>
            <person name="Oshida Y."/>
            <person name="Kitamura K."/>
            <person name="Iida T."/>
            <person name="Hattori M."/>
            <person name="Ohkuma M."/>
        </authorList>
    </citation>
    <scope>NUCLEOTIDE SEQUENCE [LARGE SCALE GENOMIC DNA]</scope>
    <source>
        <strain evidence="2">JCM 9140</strain>
    </source>
</reference>
<evidence type="ECO:0000313" key="3">
    <source>
        <dbReference type="Proteomes" id="UP000018890"/>
    </source>
</evidence>
<feature type="signal peptide" evidence="1">
    <location>
        <begin position="1"/>
        <end position="23"/>
    </location>
</feature>
<evidence type="ECO:0008006" key="4">
    <source>
        <dbReference type="Google" id="ProtNLM"/>
    </source>
</evidence>
<feature type="chain" id="PRO_5004846745" description="PepSY domain-containing protein" evidence="1">
    <location>
        <begin position="24"/>
        <end position="124"/>
    </location>
</feature>
<accession>W4Q9N0</accession>
<dbReference type="Proteomes" id="UP000018890">
    <property type="component" value="Unassembled WGS sequence"/>
</dbReference>
<keyword evidence="1" id="KW-0732">Signal</keyword>
<proteinExistence type="predicted"/>
<keyword evidence="3" id="KW-1185">Reference proteome</keyword>
<name>W4Q9N0_9BACI</name>
<protein>
    <recommendedName>
        <fullName evidence="4">PepSY domain-containing protein</fullName>
    </recommendedName>
</protein>
<evidence type="ECO:0000313" key="2">
    <source>
        <dbReference type="EMBL" id="GAE28094.1"/>
    </source>
</evidence>
<dbReference type="EMBL" id="BAUT01000082">
    <property type="protein sequence ID" value="GAE28094.1"/>
    <property type="molecule type" value="Genomic_DNA"/>
</dbReference>
<comment type="caution">
    <text evidence="2">The sequence shown here is derived from an EMBL/GenBank/DDBJ whole genome shotgun (WGS) entry which is preliminary data.</text>
</comment>
<organism evidence="2 3">
    <name type="scientific">Halalkalibacter wakoensis JCM 9140</name>
    <dbReference type="NCBI Taxonomy" id="1236970"/>
    <lineage>
        <taxon>Bacteria</taxon>
        <taxon>Bacillati</taxon>
        <taxon>Bacillota</taxon>
        <taxon>Bacilli</taxon>
        <taxon>Bacillales</taxon>
        <taxon>Bacillaceae</taxon>
        <taxon>Halalkalibacter</taxon>
    </lineage>
</organism>
<dbReference type="RefSeq" id="WP_034750341.1">
    <property type="nucleotide sequence ID" value="NZ_BAUT01000082.1"/>
</dbReference>
<dbReference type="OrthoDB" id="2886745at2"/>
<sequence>MMKWYVFSFVLVLVLGVCLPAQAAGTELMTAFSLRVTVVENGVEYEWEYDSPNHYEYEEGNQVIKGKEAKEKVEQMAGQLQLSEETEVKDLVERVKSSTHPNIERLDIRFMNGESKLFTWVWEE</sequence>
<evidence type="ECO:0000256" key="1">
    <source>
        <dbReference type="SAM" id="SignalP"/>
    </source>
</evidence>
<dbReference type="AlphaFoldDB" id="W4Q9N0"/>
<gene>
    <name evidence="2" type="ORF">JCM9140_4288</name>
</gene>